<sequence>MPSTPTRNDDMKREQMRVDYSRLGTPAGYKCDRCGAVGCKLWREYQTFADHTLLLCCDCAAKDQEKDIGSMGHDGRYENDYGKSDQIGWYVPAVPTEDGDAFWGYTSVPEAGCKWWYSLPLRANS</sequence>
<organism evidence="1 2">
    <name type="scientific">Candidatus Uhrbacteria bacterium RIFCSPHIGHO2_02_FULL_60_10</name>
    <dbReference type="NCBI Taxonomy" id="1802392"/>
    <lineage>
        <taxon>Bacteria</taxon>
        <taxon>Candidatus Uhriibacteriota</taxon>
    </lineage>
</organism>
<dbReference type="AlphaFoldDB" id="A0A1F7U8K6"/>
<protein>
    <submittedName>
        <fullName evidence="1">Uncharacterized protein</fullName>
    </submittedName>
</protein>
<dbReference type="Proteomes" id="UP000177088">
    <property type="component" value="Unassembled WGS sequence"/>
</dbReference>
<reference evidence="1 2" key="1">
    <citation type="journal article" date="2016" name="Nat. Commun.">
        <title>Thousands of microbial genomes shed light on interconnected biogeochemical processes in an aquifer system.</title>
        <authorList>
            <person name="Anantharaman K."/>
            <person name="Brown C.T."/>
            <person name="Hug L.A."/>
            <person name="Sharon I."/>
            <person name="Castelle C.J."/>
            <person name="Probst A.J."/>
            <person name="Thomas B.C."/>
            <person name="Singh A."/>
            <person name="Wilkins M.J."/>
            <person name="Karaoz U."/>
            <person name="Brodie E.L."/>
            <person name="Williams K.H."/>
            <person name="Hubbard S.S."/>
            <person name="Banfield J.F."/>
        </authorList>
    </citation>
    <scope>NUCLEOTIDE SEQUENCE [LARGE SCALE GENOMIC DNA]</scope>
</reference>
<evidence type="ECO:0000313" key="2">
    <source>
        <dbReference type="Proteomes" id="UP000177088"/>
    </source>
</evidence>
<name>A0A1F7U8K6_9BACT</name>
<dbReference type="EMBL" id="MGEA01000012">
    <property type="protein sequence ID" value="OGL74603.1"/>
    <property type="molecule type" value="Genomic_DNA"/>
</dbReference>
<gene>
    <name evidence="1" type="ORF">A3C96_02125</name>
</gene>
<proteinExistence type="predicted"/>
<accession>A0A1F7U8K6</accession>
<comment type="caution">
    <text evidence="1">The sequence shown here is derived from an EMBL/GenBank/DDBJ whole genome shotgun (WGS) entry which is preliminary data.</text>
</comment>
<evidence type="ECO:0000313" key="1">
    <source>
        <dbReference type="EMBL" id="OGL74603.1"/>
    </source>
</evidence>